<evidence type="ECO:0000313" key="2">
    <source>
        <dbReference type="EMBL" id="CAK7348383.1"/>
    </source>
</evidence>
<dbReference type="GO" id="GO:0003729">
    <property type="term" value="F:mRNA binding"/>
    <property type="evidence" value="ECO:0007669"/>
    <property type="project" value="TreeGrafter"/>
</dbReference>
<dbReference type="AlphaFoldDB" id="A0AAV1SDN8"/>
<dbReference type="InterPro" id="IPR010433">
    <property type="entry name" value="EIF-4B_pln"/>
</dbReference>
<feature type="region of interest" description="Disordered" evidence="1">
    <location>
        <begin position="1"/>
        <end position="45"/>
    </location>
</feature>
<dbReference type="GO" id="GO:0003743">
    <property type="term" value="F:translation initiation factor activity"/>
    <property type="evidence" value="ECO:0007669"/>
    <property type="project" value="InterPro"/>
</dbReference>
<evidence type="ECO:0000256" key="1">
    <source>
        <dbReference type="SAM" id="MobiDB-lite"/>
    </source>
</evidence>
<organism evidence="2 3">
    <name type="scientific">Dovyalis caffra</name>
    <dbReference type="NCBI Taxonomy" id="77055"/>
    <lineage>
        <taxon>Eukaryota</taxon>
        <taxon>Viridiplantae</taxon>
        <taxon>Streptophyta</taxon>
        <taxon>Embryophyta</taxon>
        <taxon>Tracheophyta</taxon>
        <taxon>Spermatophyta</taxon>
        <taxon>Magnoliopsida</taxon>
        <taxon>eudicotyledons</taxon>
        <taxon>Gunneridae</taxon>
        <taxon>Pentapetalae</taxon>
        <taxon>rosids</taxon>
        <taxon>fabids</taxon>
        <taxon>Malpighiales</taxon>
        <taxon>Salicaceae</taxon>
        <taxon>Flacourtieae</taxon>
        <taxon>Dovyalis</taxon>
    </lineage>
</organism>
<dbReference type="PANTHER" id="PTHR32091">
    <property type="entry name" value="EUKARYOTIC TRANSLATION INITIATION FACTOR 4B"/>
    <property type="match status" value="1"/>
</dbReference>
<protein>
    <submittedName>
        <fullName evidence="2">Uncharacterized protein</fullName>
    </submittedName>
</protein>
<dbReference type="EMBL" id="CAWUPB010001173">
    <property type="protein sequence ID" value="CAK7348383.1"/>
    <property type="molecule type" value="Genomic_DNA"/>
</dbReference>
<comment type="caution">
    <text evidence="2">The sequence shown here is derived from an EMBL/GenBank/DDBJ whole genome shotgun (WGS) entry which is preliminary data.</text>
</comment>
<sequence>MVDRQMKNGSAAFSWADEVEKEEEEQARFQEQQKQKSNRFGSARPREVVFQEKGIDWRKLDFHLQQPSHMRHLDDPKLCKENISASAAPGIDRMHSLTPSKCLKHEAQDANSELERSEIALVPLATRNQIAVLFVPPLRYPPKNVIPSLSESGFHYYLHKLDKGQQGFQSKRPPKHEKENTFHHQGPRRVHCSQNLNPASHIRPQHHRQILQAVQRCQLKENCINFKLGQSVGNGKNLKKSAARRIQQVSDSATERDLAKTFKKIKRAEFDKTTLVQEVTSGWL</sequence>
<dbReference type="PANTHER" id="PTHR32091:SF24">
    <property type="entry name" value="DUF4005 DOMAIN-CONTAINING PROTEIN"/>
    <property type="match status" value="1"/>
</dbReference>
<reference evidence="2 3" key="1">
    <citation type="submission" date="2024-01" db="EMBL/GenBank/DDBJ databases">
        <authorList>
            <person name="Waweru B."/>
        </authorList>
    </citation>
    <scope>NUCLEOTIDE SEQUENCE [LARGE SCALE GENOMIC DNA]</scope>
</reference>
<gene>
    <name evidence="2" type="ORF">DCAF_LOCUS21080</name>
</gene>
<feature type="region of interest" description="Disordered" evidence="1">
    <location>
        <begin position="166"/>
        <end position="189"/>
    </location>
</feature>
<accession>A0AAV1SDN8</accession>
<name>A0AAV1SDN8_9ROSI</name>
<keyword evidence="3" id="KW-1185">Reference proteome</keyword>
<dbReference type="Proteomes" id="UP001314170">
    <property type="component" value="Unassembled WGS sequence"/>
</dbReference>
<proteinExistence type="predicted"/>
<evidence type="ECO:0000313" key="3">
    <source>
        <dbReference type="Proteomes" id="UP001314170"/>
    </source>
</evidence>